<sequence length="25" mass="3048">CWPRLRMNLSPILRSKPTGRRCRLH</sequence>
<accession>A0A6J4IQU6</accession>
<proteinExistence type="predicted"/>
<dbReference type="EMBL" id="CADCTK010000497">
    <property type="protein sequence ID" value="CAA9257554.1"/>
    <property type="molecule type" value="Genomic_DNA"/>
</dbReference>
<dbReference type="AlphaFoldDB" id="A0A6J4IQU6"/>
<protein>
    <submittedName>
        <fullName evidence="1">Uncharacterized protein</fullName>
    </submittedName>
</protein>
<organism evidence="1">
    <name type="scientific">uncultured Chloroflexia bacterium</name>
    <dbReference type="NCBI Taxonomy" id="1672391"/>
    <lineage>
        <taxon>Bacteria</taxon>
        <taxon>Bacillati</taxon>
        <taxon>Chloroflexota</taxon>
        <taxon>Chloroflexia</taxon>
        <taxon>environmental samples</taxon>
    </lineage>
</organism>
<feature type="non-terminal residue" evidence="1">
    <location>
        <position position="25"/>
    </location>
</feature>
<name>A0A6J4IQU6_9CHLR</name>
<reference evidence="1" key="1">
    <citation type="submission" date="2020-02" db="EMBL/GenBank/DDBJ databases">
        <authorList>
            <person name="Meier V. D."/>
        </authorList>
    </citation>
    <scope>NUCLEOTIDE SEQUENCE</scope>
    <source>
        <strain evidence="1">AVDCRST_MAG26</strain>
    </source>
</reference>
<feature type="non-terminal residue" evidence="1">
    <location>
        <position position="1"/>
    </location>
</feature>
<gene>
    <name evidence="1" type="ORF">AVDCRST_MAG26-2177</name>
</gene>
<evidence type="ECO:0000313" key="1">
    <source>
        <dbReference type="EMBL" id="CAA9257554.1"/>
    </source>
</evidence>